<dbReference type="SUPFAM" id="SSF53335">
    <property type="entry name" value="S-adenosyl-L-methionine-dependent methyltransferases"/>
    <property type="match status" value="1"/>
</dbReference>
<evidence type="ECO:0000313" key="1">
    <source>
        <dbReference type="EMBL" id="BBO73493.1"/>
    </source>
</evidence>
<dbReference type="OrthoDB" id="1401857at2"/>
<protein>
    <submittedName>
        <fullName evidence="1">Uncharacterized protein</fullName>
    </submittedName>
</protein>
<proteinExistence type="predicted"/>
<reference evidence="1 2" key="1">
    <citation type="submission" date="2019-11" db="EMBL/GenBank/DDBJ databases">
        <title>Comparative genomics of hydrocarbon-degrading Desulfosarcina strains.</title>
        <authorList>
            <person name="Watanabe M."/>
            <person name="Kojima H."/>
            <person name="Fukui M."/>
        </authorList>
    </citation>
    <scope>NUCLEOTIDE SEQUENCE [LARGE SCALE GENOMIC DNA]</scope>
    <source>
        <strain evidence="1 2">PP31</strain>
    </source>
</reference>
<dbReference type="RefSeq" id="WP_155302594.1">
    <property type="nucleotide sequence ID" value="NZ_AP021875.1"/>
</dbReference>
<dbReference type="Gene3D" id="3.40.50.150">
    <property type="entry name" value="Vaccinia Virus protein VP39"/>
    <property type="match status" value="1"/>
</dbReference>
<dbReference type="EMBL" id="AP021875">
    <property type="protein sequence ID" value="BBO73493.1"/>
    <property type="molecule type" value="Genomic_DNA"/>
</dbReference>
<dbReference type="KEGG" id="dwd:DSCW_09100"/>
<name>A0A5K7YZY9_9BACT</name>
<dbReference type="InterPro" id="IPR029063">
    <property type="entry name" value="SAM-dependent_MTases_sf"/>
</dbReference>
<gene>
    <name evidence="1" type="ORF">DSCW_09100</name>
</gene>
<dbReference type="Proteomes" id="UP000427769">
    <property type="component" value="Chromosome"/>
</dbReference>
<keyword evidence="2" id="KW-1185">Reference proteome</keyword>
<dbReference type="AlphaFoldDB" id="A0A5K7YZY9"/>
<sequence length="437" mass="49027">MVSIEETSFNALVEQHLGTRLPQRLCDRISFSGLSAEARGVVIRLLTLMKRSSCPATEINSQMIWLLASVTPGMLPSAWGGHIPPVTSPGRHKKLDDYVTRQLRAPTHGQPVFIDIGCGFPPATTMDTARRLPDWSVFGIDRSFSRYVLYDVDGNYACFNRQGKLQYIQAQKKPLNEHSDATRDRFRSLFTELCPQLTVFDEHTHASVEKNGNRLVYNHIRDFEGKNLRFLKSDIDHAELPPARAVRCMNVLLYFERDIREAMLSRMFALIADGGLLITGFNHPFGIYARYSVYKKDSAGIRPLEFSFSLDNLRPLGVGPWLTLADEDREAELLADLTGAIRADQSFWAEFNAHVDKLRADYGICDRDKDGFIFFTEHSSNASLGATMEKVAALWSQLEDEGYADGAIEALDCAGYQAWKNPVGDIAVLPPEESLPT</sequence>
<evidence type="ECO:0000313" key="2">
    <source>
        <dbReference type="Proteomes" id="UP000427769"/>
    </source>
</evidence>
<accession>A0A5K7YZY9</accession>
<organism evidence="1 2">
    <name type="scientific">Desulfosarcina widdelii</name>
    <dbReference type="NCBI Taxonomy" id="947919"/>
    <lineage>
        <taxon>Bacteria</taxon>
        <taxon>Pseudomonadati</taxon>
        <taxon>Thermodesulfobacteriota</taxon>
        <taxon>Desulfobacteria</taxon>
        <taxon>Desulfobacterales</taxon>
        <taxon>Desulfosarcinaceae</taxon>
        <taxon>Desulfosarcina</taxon>
    </lineage>
</organism>